<dbReference type="Pfam" id="PF13350">
    <property type="entry name" value="Y_phosphatase3"/>
    <property type="match status" value="1"/>
</dbReference>
<dbReference type="PANTHER" id="PTHR31126:SF1">
    <property type="entry name" value="TYROSINE SPECIFIC PROTEIN PHOSPHATASES DOMAIN-CONTAINING PROTEIN"/>
    <property type="match status" value="1"/>
</dbReference>
<dbReference type="KEGG" id="sclo:SCLO_1013330"/>
<gene>
    <name evidence="3" type="ORF">SCLO_1013330</name>
</gene>
<dbReference type="InterPro" id="IPR026893">
    <property type="entry name" value="Tyr/Ser_Pase_IphP-type"/>
</dbReference>
<dbReference type="Proteomes" id="UP000218272">
    <property type="component" value="Chromosome SCLO_1"/>
</dbReference>
<dbReference type="EMBL" id="AP017655">
    <property type="protein sequence ID" value="BAV64373.1"/>
    <property type="molecule type" value="Genomic_DNA"/>
</dbReference>
<dbReference type="Gene3D" id="3.90.190.10">
    <property type="entry name" value="Protein tyrosine phosphatase superfamily"/>
    <property type="match status" value="1"/>
</dbReference>
<dbReference type="InterPro" id="IPR000387">
    <property type="entry name" value="Tyr_Pase_dom"/>
</dbReference>
<organism evidence="3 4">
    <name type="scientific">Sphingobium cloacae</name>
    <dbReference type="NCBI Taxonomy" id="120107"/>
    <lineage>
        <taxon>Bacteria</taxon>
        <taxon>Pseudomonadati</taxon>
        <taxon>Pseudomonadota</taxon>
        <taxon>Alphaproteobacteria</taxon>
        <taxon>Sphingomonadales</taxon>
        <taxon>Sphingomonadaceae</taxon>
        <taxon>Sphingobium</taxon>
    </lineage>
</organism>
<feature type="domain" description="Tyrosine specific protein phosphatases" evidence="2">
    <location>
        <begin position="129"/>
        <end position="164"/>
    </location>
</feature>
<dbReference type="InterPro" id="IPR029021">
    <property type="entry name" value="Prot-tyrosine_phosphatase-like"/>
</dbReference>
<name>A0A1E1F1I1_9SPHN</name>
<evidence type="ECO:0000313" key="4">
    <source>
        <dbReference type="Proteomes" id="UP000218272"/>
    </source>
</evidence>
<reference evidence="3 4" key="1">
    <citation type="submission" date="2016-10" db="EMBL/GenBank/DDBJ databases">
        <title>Complete Genome Sequence of the Nonylphenol-Degrading Bacterium Sphingobium cloacae JCM 10874T.</title>
        <authorList>
            <person name="Ootsuka M."/>
            <person name="Nishizawa T."/>
            <person name="Ohta H."/>
        </authorList>
    </citation>
    <scope>NUCLEOTIDE SEQUENCE [LARGE SCALE GENOMIC DNA]</scope>
    <source>
        <strain evidence="3 4">JCM 10874</strain>
    </source>
</reference>
<dbReference type="PANTHER" id="PTHR31126">
    <property type="entry name" value="TYROSINE-PROTEIN PHOSPHATASE"/>
    <property type="match status" value="1"/>
</dbReference>
<proteinExistence type="inferred from homology"/>
<dbReference type="PROSITE" id="PS00383">
    <property type="entry name" value="TYR_PHOSPHATASE_1"/>
    <property type="match status" value="1"/>
</dbReference>
<dbReference type="PROSITE" id="PS50056">
    <property type="entry name" value="TYR_PHOSPHATASE_2"/>
    <property type="match status" value="1"/>
</dbReference>
<dbReference type="GO" id="GO:0004721">
    <property type="term" value="F:phosphoprotein phosphatase activity"/>
    <property type="evidence" value="ECO:0007669"/>
    <property type="project" value="InterPro"/>
</dbReference>
<accession>A0A1E1F1I1</accession>
<dbReference type="InterPro" id="IPR016130">
    <property type="entry name" value="Tyr_Pase_AS"/>
</dbReference>
<protein>
    <recommendedName>
        <fullName evidence="2">Tyrosine specific protein phosphatases domain-containing protein</fullName>
    </recommendedName>
</protein>
<evidence type="ECO:0000259" key="2">
    <source>
        <dbReference type="PROSITE" id="PS50056"/>
    </source>
</evidence>
<evidence type="ECO:0000313" key="3">
    <source>
        <dbReference type="EMBL" id="BAV64373.1"/>
    </source>
</evidence>
<keyword evidence="4" id="KW-1185">Reference proteome</keyword>
<comment type="similarity">
    <text evidence="1">Belongs to the protein-tyrosine phosphatase family.</text>
</comment>
<sequence length="275" mass="30954">MKNNREINPNRHIPLAGGSNFRDVGGYVAADGRRVRWNTVYRSGALSRLQADDWRWFVERDIGAVCDLRSDQERELAPTMWQGGQRTEHLGVAYAAELIFTPRSPEMTATNVNEMHHSLYSLFPRLLAPSFRAMFDALISERVPLIVHCSAGQDRTGLAIGLLLTALGVPRETILEDYLLSTDFRRVENELDHHGLAHLSDRNIVARFYAQRIAQQGFEVMRARPLVNKAGEPLLLGAFAAISDEWGSIEGYLDQELGMGAQRIALLRENCLEKI</sequence>
<evidence type="ECO:0000256" key="1">
    <source>
        <dbReference type="ARBA" id="ARBA00009580"/>
    </source>
</evidence>
<dbReference type="AlphaFoldDB" id="A0A1E1F1I1"/>
<dbReference type="SUPFAM" id="SSF52799">
    <property type="entry name" value="(Phosphotyrosine protein) phosphatases II"/>
    <property type="match status" value="1"/>
</dbReference>